<evidence type="ECO:0000313" key="1">
    <source>
        <dbReference type="EMBL" id="MDQ0435789.1"/>
    </source>
</evidence>
<dbReference type="Pfam" id="PF03069">
    <property type="entry name" value="FmdA_AmdA"/>
    <property type="match status" value="2"/>
</dbReference>
<proteinExistence type="predicted"/>
<dbReference type="RefSeq" id="WP_266346750.1">
    <property type="nucleotide sequence ID" value="NZ_JAPKNG010000001.1"/>
</dbReference>
<dbReference type="Gene3D" id="3.10.28.20">
    <property type="entry name" value="Acetamidase/Formamidase-like domains"/>
    <property type="match status" value="1"/>
</dbReference>
<dbReference type="PANTHER" id="PTHR31891">
    <property type="entry name" value="FORMAMIDASE C869.04-RELATED"/>
    <property type="match status" value="1"/>
</dbReference>
<gene>
    <name evidence="1" type="ORF">QO014_000159</name>
</gene>
<organism evidence="1 2">
    <name type="scientific">Kaistia dalseonensis</name>
    <dbReference type="NCBI Taxonomy" id="410840"/>
    <lineage>
        <taxon>Bacteria</taxon>
        <taxon>Pseudomonadati</taxon>
        <taxon>Pseudomonadota</taxon>
        <taxon>Alphaproteobacteria</taxon>
        <taxon>Hyphomicrobiales</taxon>
        <taxon>Kaistiaceae</taxon>
        <taxon>Kaistia</taxon>
    </lineage>
</organism>
<dbReference type="PANTHER" id="PTHR31891:SF1">
    <property type="entry name" value="FORMAMIDASE C869.04-RELATED"/>
    <property type="match status" value="1"/>
</dbReference>
<protein>
    <submittedName>
        <fullName evidence="1">Acetamidase/formamidase</fullName>
    </submittedName>
</protein>
<dbReference type="EMBL" id="JAUSVO010000001">
    <property type="protein sequence ID" value="MDQ0435789.1"/>
    <property type="molecule type" value="Genomic_DNA"/>
</dbReference>
<dbReference type="Proteomes" id="UP001241603">
    <property type="component" value="Unassembled WGS sequence"/>
</dbReference>
<name>A0ABU0H0F1_9HYPH</name>
<sequence>MSRNHSIAATRETVHWGYFDAKIPAIERIRSGDTITVDTLSGDAAYLPTDPAMEVLADHRAVLDNMPEGPGPHFMTGPFFVEGAEPGDTLKVEILDIKLRQNWGWNVIAPLFGTLQEDFDTYRLLHAGIDRERGVVSMPWGLELPAAPFFGVMGTAPPPAWGSVSSVVPRSFGGNIDNKELVSGTTLYLPVFNDGALFSVGDGHAMQGNGEVCVTAIETALSGTMRLTVEKGTGLQLPWAETPTHYMTMGFDEDLDDAAKQALRAMIAFIVSRTTLSREDAYSLCSIAADLAVTQTVDVNKGIHVMLPKYTIDGSRG</sequence>
<evidence type="ECO:0000313" key="2">
    <source>
        <dbReference type="Proteomes" id="UP001241603"/>
    </source>
</evidence>
<accession>A0ABU0H0F1</accession>
<dbReference type="InterPro" id="IPR004304">
    <property type="entry name" value="FmdA_AmdA"/>
</dbReference>
<keyword evidence="2" id="KW-1185">Reference proteome</keyword>
<dbReference type="SUPFAM" id="SSF141130">
    <property type="entry name" value="Acetamidase/Formamidase-like"/>
    <property type="match status" value="1"/>
</dbReference>
<comment type="caution">
    <text evidence="1">The sequence shown here is derived from an EMBL/GenBank/DDBJ whole genome shotgun (WGS) entry which is preliminary data.</text>
</comment>
<dbReference type="Gene3D" id="2.60.120.580">
    <property type="entry name" value="Acetamidase/Formamidase-like domains"/>
    <property type="match status" value="2"/>
</dbReference>
<reference evidence="1 2" key="1">
    <citation type="submission" date="2023-07" db="EMBL/GenBank/DDBJ databases">
        <title>Genomic Encyclopedia of Type Strains, Phase IV (KMG-IV): sequencing the most valuable type-strain genomes for metagenomic binning, comparative biology and taxonomic classification.</title>
        <authorList>
            <person name="Goeker M."/>
        </authorList>
    </citation>
    <scope>NUCLEOTIDE SEQUENCE [LARGE SCALE GENOMIC DNA]</scope>
    <source>
        <strain evidence="1 2">B6-8</strain>
    </source>
</reference>